<keyword evidence="1" id="KW-1133">Transmembrane helix</keyword>
<protein>
    <submittedName>
        <fullName evidence="2">Nitrogen fixation protein FixH</fullName>
    </submittedName>
</protein>
<dbReference type="PIRSF" id="PIRSF011386">
    <property type="entry name" value="FixH"/>
    <property type="match status" value="1"/>
</dbReference>
<keyword evidence="1" id="KW-0812">Transmembrane</keyword>
<evidence type="ECO:0000313" key="2">
    <source>
        <dbReference type="EMBL" id="MBK5927861.1"/>
    </source>
</evidence>
<reference evidence="2" key="2">
    <citation type="journal article" date="2020" name="Microorganisms">
        <title>Osmotic Adaptation and Compatible Solute Biosynthesis of Phototrophic Bacteria as Revealed from Genome Analyses.</title>
        <authorList>
            <person name="Imhoff J.F."/>
            <person name="Rahn T."/>
            <person name="Kunzel S."/>
            <person name="Keller A."/>
            <person name="Neulinger S.C."/>
        </authorList>
    </citation>
    <scope>NUCLEOTIDE SEQUENCE</scope>
    <source>
        <strain evidence="2">LMG 28126</strain>
    </source>
</reference>
<keyword evidence="3" id="KW-1185">Reference proteome</keyword>
<dbReference type="Proteomes" id="UP000706333">
    <property type="component" value="Unassembled WGS sequence"/>
</dbReference>
<sequence>MADDTRKGAKPLTGRKVLAIAVGAFAVILTANLLLAFNAVRSFPGLEVDNSYVASQTFNEDLAEQLSLGWEVRAAVQGDTLVLSFTDADGRPVDVATLDATLGRATHVRDDQRPDFAYHRGTFTAPVDLAPGNWNIRLEATAPDGTPFRQRVVLRVAEG</sequence>
<dbReference type="RefSeq" id="WP_201157611.1">
    <property type="nucleotide sequence ID" value="NZ_NHSD01000277.1"/>
</dbReference>
<evidence type="ECO:0000256" key="1">
    <source>
        <dbReference type="SAM" id="Phobius"/>
    </source>
</evidence>
<dbReference type="Pfam" id="PF05751">
    <property type="entry name" value="FixH"/>
    <property type="match status" value="1"/>
</dbReference>
<evidence type="ECO:0000313" key="3">
    <source>
        <dbReference type="Proteomes" id="UP000706333"/>
    </source>
</evidence>
<comment type="caution">
    <text evidence="2">The sequence shown here is derived from an EMBL/GenBank/DDBJ whole genome shotgun (WGS) entry which is preliminary data.</text>
</comment>
<accession>A0A934TLR9</accession>
<feature type="transmembrane region" description="Helical" evidence="1">
    <location>
        <begin position="17"/>
        <end position="37"/>
    </location>
</feature>
<proteinExistence type="predicted"/>
<gene>
    <name evidence="2" type="ORF">CCR87_11080</name>
</gene>
<dbReference type="AlphaFoldDB" id="A0A934TLR9"/>
<keyword evidence="1" id="KW-0472">Membrane</keyword>
<organism evidence="2 3">
    <name type="scientific">Rhodobaculum claviforme</name>
    <dbReference type="NCBI Taxonomy" id="1549854"/>
    <lineage>
        <taxon>Bacteria</taxon>
        <taxon>Pseudomonadati</taxon>
        <taxon>Pseudomonadota</taxon>
        <taxon>Alphaproteobacteria</taxon>
        <taxon>Rhodobacterales</taxon>
        <taxon>Paracoccaceae</taxon>
        <taxon>Rhodobaculum</taxon>
    </lineage>
</organism>
<name>A0A934TLR9_9RHOB</name>
<dbReference type="InterPro" id="IPR018037">
    <property type="entry name" value="FixH_proteobacterial"/>
</dbReference>
<dbReference type="InterPro" id="IPR008620">
    <property type="entry name" value="FixH"/>
</dbReference>
<dbReference type="EMBL" id="NHSD01000277">
    <property type="protein sequence ID" value="MBK5927861.1"/>
    <property type="molecule type" value="Genomic_DNA"/>
</dbReference>
<reference evidence="2" key="1">
    <citation type="submission" date="2017-05" db="EMBL/GenBank/DDBJ databases">
        <authorList>
            <person name="Imhoff J.F."/>
            <person name="Rahn T."/>
            <person name="Kuenzel S."/>
            <person name="Neulinger S.C."/>
        </authorList>
    </citation>
    <scope>NUCLEOTIDE SEQUENCE</scope>
    <source>
        <strain evidence="2">LMG 28126</strain>
    </source>
</reference>